<evidence type="ECO:0000313" key="12">
    <source>
        <dbReference type="Proteomes" id="UP000182624"/>
    </source>
</evidence>
<dbReference type="Proteomes" id="UP000182624">
    <property type="component" value="Unassembled WGS sequence"/>
</dbReference>
<evidence type="ECO:0000256" key="1">
    <source>
        <dbReference type="ARBA" id="ARBA00004860"/>
    </source>
</evidence>
<dbReference type="AlphaFoldDB" id="A0A1I5TMJ1"/>
<dbReference type="EMBL" id="FOXO01000009">
    <property type="protein sequence ID" value="SFP84314.1"/>
    <property type="molecule type" value="Genomic_DNA"/>
</dbReference>
<evidence type="ECO:0000313" key="11">
    <source>
        <dbReference type="EMBL" id="SFP84314.1"/>
    </source>
</evidence>
<dbReference type="NCBIfam" id="NF038245">
    <property type="entry name" value="bile_salt_hydro"/>
    <property type="match status" value="1"/>
</dbReference>
<comment type="similarity">
    <text evidence="2">Belongs to the peptidase C59 family.</text>
</comment>
<dbReference type="InterPro" id="IPR047711">
    <property type="entry name" value="CBAH"/>
</dbReference>
<comment type="catalytic activity">
    <reaction evidence="9">
        <text>taurodeoxycholate + H2O = deoxycholate + taurine</text>
        <dbReference type="Rhea" id="RHEA:47556"/>
        <dbReference type="ChEBI" id="CHEBI:15377"/>
        <dbReference type="ChEBI" id="CHEBI:23614"/>
        <dbReference type="ChEBI" id="CHEBI:36261"/>
        <dbReference type="ChEBI" id="CHEBI:507393"/>
    </reaction>
    <physiologicalReaction direction="left-to-right" evidence="9">
        <dbReference type="Rhea" id="RHEA:47557"/>
    </physiologicalReaction>
</comment>
<evidence type="ECO:0000256" key="8">
    <source>
        <dbReference type="ARBA" id="ARBA00047285"/>
    </source>
</evidence>
<dbReference type="InterPro" id="IPR029055">
    <property type="entry name" value="Ntn_hydrolases_N"/>
</dbReference>
<comment type="pathway">
    <text evidence="1">Lipid metabolism; bile acid biosynthesis.</text>
</comment>
<dbReference type="CDD" id="cd00542">
    <property type="entry name" value="Ntn_PVA"/>
    <property type="match status" value="1"/>
</dbReference>
<evidence type="ECO:0000256" key="9">
    <source>
        <dbReference type="ARBA" id="ARBA00048897"/>
    </source>
</evidence>
<evidence type="ECO:0000259" key="10">
    <source>
        <dbReference type="Pfam" id="PF02275"/>
    </source>
</evidence>
<dbReference type="PANTHER" id="PTHR35527:SF2">
    <property type="entry name" value="HYDROLASE"/>
    <property type="match status" value="1"/>
</dbReference>
<reference evidence="12" key="1">
    <citation type="submission" date="2016-10" db="EMBL/GenBank/DDBJ databases">
        <authorList>
            <person name="Varghese N."/>
            <person name="Submissions S."/>
        </authorList>
    </citation>
    <scope>NUCLEOTIDE SEQUENCE [LARGE SCALE GENOMIC DNA]</scope>
    <source>
        <strain evidence="12">P18</strain>
    </source>
</reference>
<dbReference type="EC" id="3.5.1.24" evidence="5"/>
<comment type="catalytic activity">
    <reaction evidence="8">
        <text>cholate + taurine = taurocholate + H2O</text>
        <dbReference type="Rhea" id="RHEA:47108"/>
        <dbReference type="ChEBI" id="CHEBI:15377"/>
        <dbReference type="ChEBI" id="CHEBI:29747"/>
        <dbReference type="ChEBI" id="CHEBI:36257"/>
        <dbReference type="ChEBI" id="CHEBI:507393"/>
    </reaction>
    <physiologicalReaction direction="right-to-left" evidence="8">
        <dbReference type="Rhea" id="RHEA:47110"/>
    </physiologicalReaction>
</comment>
<proteinExistence type="inferred from homology"/>
<feature type="domain" description="Choloylglycine hydrolase/NAAA C-terminal" evidence="10">
    <location>
        <begin position="2"/>
        <end position="310"/>
    </location>
</feature>
<dbReference type="InterPro" id="IPR029132">
    <property type="entry name" value="CBAH/NAAA_C"/>
</dbReference>
<dbReference type="RefSeq" id="WP_074886746.1">
    <property type="nucleotide sequence ID" value="NZ_FOXO01000009.1"/>
</dbReference>
<keyword evidence="4" id="KW-0443">Lipid metabolism</keyword>
<organism evidence="11 12">
    <name type="scientific">Butyrivibrio proteoclasticus</name>
    <dbReference type="NCBI Taxonomy" id="43305"/>
    <lineage>
        <taxon>Bacteria</taxon>
        <taxon>Bacillati</taxon>
        <taxon>Bacillota</taxon>
        <taxon>Clostridia</taxon>
        <taxon>Lachnospirales</taxon>
        <taxon>Lachnospiraceae</taxon>
        <taxon>Butyrivibrio</taxon>
    </lineage>
</organism>
<evidence type="ECO:0000256" key="5">
    <source>
        <dbReference type="ARBA" id="ARBA00044769"/>
    </source>
</evidence>
<dbReference type="GO" id="GO:0045302">
    <property type="term" value="F:choloylglycine hydrolase activity"/>
    <property type="evidence" value="ECO:0007669"/>
    <property type="project" value="UniProtKB-EC"/>
</dbReference>
<evidence type="ECO:0000256" key="4">
    <source>
        <dbReference type="ARBA" id="ARBA00023098"/>
    </source>
</evidence>
<keyword evidence="3 11" id="KW-0378">Hydrolase</keyword>
<evidence type="ECO:0000256" key="2">
    <source>
        <dbReference type="ARBA" id="ARBA00006625"/>
    </source>
</evidence>
<sequence>MCTAATYYAKDHYFGRNLDLEFSYHEEITIVPRNYPFIFRKCEGINHHYAMIGTAFVVEGYPLFYDAVNDKGLGIAGLNFPGNAAYKEEVPNADNVAPFEFIPWILSRCADVDEAKTLISRMNPVNISFSPELPLTPLHWMIADKKRTIVVEPLKDGIRVYDDPVGVMTNNPTFDQQMFHLSNYMHLSNKPVTNTFAKGLEITEYSRGMGAMGMPGDLSSASRFVKAAFTCMNSVSGNSEEESVSQFFHILGSVEQQRGCVCLGEGKYEITVYSSCCNMDRGIYYYRTYENSQITAVDMHKEATDGEALIRYPMIKEQQIRYQN</sequence>
<dbReference type="InterPro" id="IPR052193">
    <property type="entry name" value="Peptidase_C59"/>
</dbReference>
<dbReference type="OrthoDB" id="9794717at2"/>
<keyword evidence="12" id="KW-1185">Reference proteome</keyword>
<gene>
    <name evidence="11" type="ORF">SAMN04487928_109114</name>
</gene>
<dbReference type="Pfam" id="PF02275">
    <property type="entry name" value="CBAH"/>
    <property type="match status" value="1"/>
</dbReference>
<dbReference type="Gene3D" id="3.60.60.10">
    <property type="entry name" value="Penicillin V Acylase, Chain A"/>
    <property type="match status" value="1"/>
</dbReference>
<dbReference type="SUPFAM" id="SSF56235">
    <property type="entry name" value="N-terminal nucleophile aminohydrolases (Ntn hydrolases)"/>
    <property type="match status" value="1"/>
</dbReference>
<accession>A0A1I5TMJ1</accession>
<dbReference type="GO" id="GO:0006629">
    <property type="term" value="P:lipid metabolic process"/>
    <property type="evidence" value="ECO:0007669"/>
    <property type="project" value="UniProtKB-KW"/>
</dbReference>
<evidence type="ECO:0000256" key="3">
    <source>
        <dbReference type="ARBA" id="ARBA00022801"/>
    </source>
</evidence>
<name>A0A1I5TMJ1_9FIRM</name>
<evidence type="ECO:0000256" key="7">
    <source>
        <dbReference type="ARBA" id="ARBA00044806"/>
    </source>
</evidence>
<protein>
    <recommendedName>
        <fullName evidence="5">choloylglycine hydrolase</fullName>
        <ecNumber evidence="5">3.5.1.24</ecNumber>
    </recommendedName>
    <alternativeName>
        <fullName evidence="6">Bile salt hydrolase</fullName>
    </alternativeName>
    <alternativeName>
        <fullName evidence="7">Choloylglycine hydrolase</fullName>
    </alternativeName>
</protein>
<evidence type="ECO:0000256" key="6">
    <source>
        <dbReference type="ARBA" id="ARBA00044804"/>
    </source>
</evidence>
<dbReference type="PANTHER" id="PTHR35527">
    <property type="entry name" value="CHOLOYLGLYCINE HYDROLASE"/>
    <property type="match status" value="1"/>
</dbReference>